<feature type="domain" description="Trigger factor ribosome-binding bacterial" evidence="10">
    <location>
        <begin position="1"/>
        <end position="145"/>
    </location>
</feature>
<dbReference type="RefSeq" id="WP_104813044.1">
    <property type="nucleotide sequence ID" value="NZ_MQUB01000001.1"/>
</dbReference>
<dbReference type="PANTHER" id="PTHR30560">
    <property type="entry name" value="TRIGGER FACTOR CHAPERONE AND PEPTIDYL-PROLYL CIS/TRANS ISOMERASE"/>
    <property type="match status" value="1"/>
</dbReference>
<dbReference type="EC" id="5.2.1.8" evidence="4"/>
<dbReference type="InterPro" id="IPR027304">
    <property type="entry name" value="Trigger_fact/SurA_dom_sf"/>
</dbReference>
<evidence type="ECO:0000313" key="13">
    <source>
        <dbReference type="Proteomes" id="UP000239800"/>
    </source>
</evidence>
<proteinExistence type="inferred from homology"/>
<dbReference type="Gene3D" id="1.10.3120.10">
    <property type="entry name" value="Trigger factor, C-terminal domain"/>
    <property type="match status" value="1"/>
</dbReference>
<dbReference type="GO" id="GO:0044183">
    <property type="term" value="F:protein folding chaperone"/>
    <property type="evidence" value="ECO:0007669"/>
    <property type="project" value="TreeGrafter"/>
</dbReference>
<dbReference type="Pfam" id="PF05698">
    <property type="entry name" value="Trigger_C"/>
    <property type="match status" value="1"/>
</dbReference>
<dbReference type="OrthoDB" id="9767721at2"/>
<dbReference type="NCBIfam" id="TIGR00115">
    <property type="entry name" value="tig"/>
    <property type="match status" value="1"/>
</dbReference>
<evidence type="ECO:0000256" key="3">
    <source>
        <dbReference type="ARBA" id="ARBA00005464"/>
    </source>
</evidence>
<keyword evidence="13" id="KW-1185">Reference proteome</keyword>
<dbReference type="InterPro" id="IPR005215">
    <property type="entry name" value="Trig_fac"/>
</dbReference>
<dbReference type="SUPFAM" id="SSF102735">
    <property type="entry name" value="Trigger factor ribosome-binding domain"/>
    <property type="match status" value="1"/>
</dbReference>
<evidence type="ECO:0000256" key="2">
    <source>
        <dbReference type="ARBA" id="ARBA00004496"/>
    </source>
</evidence>
<reference evidence="12 13" key="1">
    <citation type="submission" date="2016-11" db="EMBL/GenBank/DDBJ databases">
        <title>Trade-off between light-utilization and light-protection in marine flavobacteria.</title>
        <authorList>
            <person name="Kumagai Y."/>
        </authorList>
    </citation>
    <scope>NUCLEOTIDE SEQUENCE [LARGE SCALE GENOMIC DNA]</scope>
    <source>
        <strain evidence="12 13">NBRC 107741</strain>
    </source>
</reference>
<dbReference type="GO" id="GO:0043022">
    <property type="term" value="F:ribosome binding"/>
    <property type="evidence" value="ECO:0007669"/>
    <property type="project" value="TreeGrafter"/>
</dbReference>
<keyword evidence="6" id="KW-0697">Rotamase</keyword>
<dbReference type="Gene3D" id="3.30.70.1050">
    <property type="entry name" value="Trigger factor ribosome-binding domain"/>
    <property type="match status" value="1"/>
</dbReference>
<evidence type="ECO:0000259" key="10">
    <source>
        <dbReference type="Pfam" id="PF05697"/>
    </source>
</evidence>
<name>A0A2S7KRC6_9FLAO</name>
<dbReference type="Pfam" id="PF05697">
    <property type="entry name" value="Trigger_N"/>
    <property type="match status" value="1"/>
</dbReference>
<dbReference type="SUPFAM" id="SSF109998">
    <property type="entry name" value="Triger factor/SurA peptide-binding domain-like"/>
    <property type="match status" value="1"/>
</dbReference>
<keyword evidence="8" id="KW-0413">Isomerase</keyword>
<evidence type="ECO:0000259" key="11">
    <source>
        <dbReference type="Pfam" id="PF05698"/>
    </source>
</evidence>
<dbReference type="GO" id="GO:0005737">
    <property type="term" value="C:cytoplasm"/>
    <property type="evidence" value="ECO:0007669"/>
    <property type="project" value="UniProtKB-SubCell"/>
</dbReference>
<dbReference type="GO" id="GO:0003755">
    <property type="term" value="F:peptidyl-prolyl cis-trans isomerase activity"/>
    <property type="evidence" value="ECO:0007669"/>
    <property type="project" value="UniProtKB-KW"/>
</dbReference>
<keyword evidence="7" id="KW-0143">Chaperone</keyword>
<organism evidence="12 13">
    <name type="scientific">Aureitalea marina</name>
    <dbReference type="NCBI Taxonomy" id="930804"/>
    <lineage>
        <taxon>Bacteria</taxon>
        <taxon>Pseudomonadati</taxon>
        <taxon>Bacteroidota</taxon>
        <taxon>Flavobacteriia</taxon>
        <taxon>Flavobacteriales</taxon>
        <taxon>Flavobacteriaceae</taxon>
        <taxon>Aureitalea</taxon>
    </lineage>
</organism>
<comment type="catalytic activity">
    <reaction evidence="1">
        <text>[protein]-peptidylproline (omega=180) = [protein]-peptidylproline (omega=0)</text>
        <dbReference type="Rhea" id="RHEA:16237"/>
        <dbReference type="Rhea" id="RHEA-COMP:10747"/>
        <dbReference type="Rhea" id="RHEA-COMP:10748"/>
        <dbReference type="ChEBI" id="CHEBI:83833"/>
        <dbReference type="ChEBI" id="CHEBI:83834"/>
        <dbReference type="EC" id="5.2.1.8"/>
    </reaction>
</comment>
<sequence>MNITKKDVDSLNAVVTVEIQKDDYAQKVNDILNNYRKSANIPGFRKGHVPMGMVRKQYGKAVLVEEVNKLLQDNLGKFLTEEKLEVLGNPLPKNEQDIDWDGEDFSFQFDLGLAPDFDVKLQGRKNITQYKVVADDEMIDNQVKTIRKQYGKLINKQEVEAGDEITGTFTSDEKEMEQKTTFETEVVKGKSQLKAILGAKPGDVIELKTKNLFADEHQNTRYLGVSQEEAKGLDITVKLTLEEVNARELAEMDQELFDKLFGPGVVTSEEALRQKIKEDAESQFVQQSDQKLLNDVVDSAIENTKFDLPEEFLQRWIQVSGEKELTDEEAQAEWERSEKGLRYQLIEAKLRKDNNLEITFEELKSYASDMIRAQMAQFGQTNPTDEEVEGIVARIMANQDEVRRMSEQLGTNKMLDFYKENAKLKTKEVNYETFIKEAYA</sequence>
<evidence type="ECO:0000256" key="6">
    <source>
        <dbReference type="ARBA" id="ARBA00023110"/>
    </source>
</evidence>
<dbReference type="PIRSF" id="PIRSF003095">
    <property type="entry name" value="Trigger_factor"/>
    <property type="match status" value="1"/>
</dbReference>
<evidence type="ECO:0000256" key="4">
    <source>
        <dbReference type="ARBA" id="ARBA00013194"/>
    </source>
</evidence>
<dbReference type="InterPro" id="IPR036611">
    <property type="entry name" value="Trigger_fac_ribosome-bd_sf"/>
</dbReference>
<comment type="similarity">
    <text evidence="3">Belongs to the FKBP-type PPIase family. Tig subfamily.</text>
</comment>
<evidence type="ECO:0000256" key="8">
    <source>
        <dbReference type="ARBA" id="ARBA00023235"/>
    </source>
</evidence>
<dbReference type="GO" id="GO:0051083">
    <property type="term" value="P:'de novo' cotranslational protein folding"/>
    <property type="evidence" value="ECO:0007669"/>
    <property type="project" value="TreeGrafter"/>
</dbReference>
<dbReference type="EMBL" id="MQUB01000001">
    <property type="protein sequence ID" value="PQB05113.1"/>
    <property type="molecule type" value="Genomic_DNA"/>
</dbReference>
<evidence type="ECO:0000256" key="5">
    <source>
        <dbReference type="ARBA" id="ARBA00016902"/>
    </source>
</evidence>
<dbReference type="GO" id="GO:0015031">
    <property type="term" value="P:protein transport"/>
    <property type="evidence" value="ECO:0007669"/>
    <property type="project" value="InterPro"/>
</dbReference>
<protein>
    <recommendedName>
        <fullName evidence="5">Trigger factor</fullName>
        <ecNumber evidence="4">5.2.1.8</ecNumber>
    </recommendedName>
    <alternativeName>
        <fullName evidence="9">PPIase</fullName>
    </alternativeName>
</protein>
<comment type="subcellular location">
    <subcellularLocation>
        <location evidence="2">Cytoplasm</location>
    </subcellularLocation>
</comment>
<evidence type="ECO:0000256" key="1">
    <source>
        <dbReference type="ARBA" id="ARBA00000971"/>
    </source>
</evidence>
<feature type="domain" description="Trigger factor C-terminal" evidence="11">
    <location>
        <begin position="270"/>
        <end position="373"/>
    </location>
</feature>
<dbReference type="InterPro" id="IPR008881">
    <property type="entry name" value="Trigger_fac_ribosome-bd_bac"/>
</dbReference>
<dbReference type="Proteomes" id="UP000239800">
    <property type="component" value="Unassembled WGS sequence"/>
</dbReference>
<dbReference type="GO" id="GO:0043335">
    <property type="term" value="P:protein unfolding"/>
    <property type="evidence" value="ECO:0007669"/>
    <property type="project" value="TreeGrafter"/>
</dbReference>
<dbReference type="InterPro" id="IPR008880">
    <property type="entry name" value="Trigger_fac_C"/>
</dbReference>
<dbReference type="PANTHER" id="PTHR30560:SF3">
    <property type="entry name" value="TRIGGER FACTOR-LIKE PROTEIN TIG, CHLOROPLASTIC"/>
    <property type="match status" value="1"/>
</dbReference>
<accession>A0A2S7KRC6</accession>
<dbReference type="InterPro" id="IPR037041">
    <property type="entry name" value="Trigger_fac_C_sf"/>
</dbReference>
<comment type="caution">
    <text evidence="12">The sequence shown here is derived from an EMBL/GenBank/DDBJ whole genome shotgun (WGS) entry which is preliminary data.</text>
</comment>
<gene>
    <name evidence="12" type="ORF">BST85_09580</name>
</gene>
<evidence type="ECO:0000313" key="12">
    <source>
        <dbReference type="EMBL" id="PQB05113.1"/>
    </source>
</evidence>
<evidence type="ECO:0000256" key="7">
    <source>
        <dbReference type="ARBA" id="ARBA00023186"/>
    </source>
</evidence>
<evidence type="ECO:0000256" key="9">
    <source>
        <dbReference type="ARBA" id="ARBA00029986"/>
    </source>
</evidence>
<dbReference type="AlphaFoldDB" id="A0A2S7KRC6"/>